<name>A0A183KRI5_9TREM</name>
<dbReference type="WBParaSite" id="SCUD_0001767401-mRNA-1">
    <property type="protein sequence ID" value="SCUD_0001767401-mRNA-1"/>
    <property type="gene ID" value="SCUD_0001767401"/>
</dbReference>
<reference evidence="3" key="1">
    <citation type="submission" date="2016-06" db="UniProtKB">
        <authorList>
            <consortium name="WormBaseParasite"/>
        </authorList>
    </citation>
    <scope>IDENTIFICATION</scope>
</reference>
<dbReference type="EMBL" id="UZAK01040066">
    <property type="protein sequence ID" value="VDP64002.1"/>
    <property type="molecule type" value="Genomic_DNA"/>
</dbReference>
<keyword evidence="2" id="KW-1185">Reference proteome</keyword>
<reference evidence="1 2" key="2">
    <citation type="submission" date="2018-11" db="EMBL/GenBank/DDBJ databases">
        <authorList>
            <consortium name="Pathogen Informatics"/>
        </authorList>
    </citation>
    <scope>NUCLEOTIDE SEQUENCE [LARGE SCALE GENOMIC DNA]</scope>
    <source>
        <strain evidence="1">Dakar</strain>
        <strain evidence="2">Dakar, Senegal</strain>
    </source>
</reference>
<gene>
    <name evidence="1" type="ORF">SCUD_LOCUS17673</name>
</gene>
<evidence type="ECO:0000313" key="3">
    <source>
        <dbReference type="WBParaSite" id="SCUD_0001767401-mRNA-1"/>
    </source>
</evidence>
<organism evidence="3">
    <name type="scientific">Schistosoma curassoni</name>
    <dbReference type="NCBI Taxonomy" id="6186"/>
    <lineage>
        <taxon>Eukaryota</taxon>
        <taxon>Metazoa</taxon>
        <taxon>Spiralia</taxon>
        <taxon>Lophotrochozoa</taxon>
        <taxon>Platyhelminthes</taxon>
        <taxon>Trematoda</taxon>
        <taxon>Digenea</taxon>
        <taxon>Strigeidida</taxon>
        <taxon>Schistosomatoidea</taxon>
        <taxon>Schistosomatidae</taxon>
        <taxon>Schistosoma</taxon>
    </lineage>
</organism>
<evidence type="ECO:0000313" key="1">
    <source>
        <dbReference type="EMBL" id="VDP64002.1"/>
    </source>
</evidence>
<accession>A0A183KRI5</accession>
<protein>
    <submittedName>
        <fullName evidence="3">Transposase</fullName>
    </submittedName>
</protein>
<dbReference type="AlphaFoldDB" id="A0A183KRI5"/>
<sequence>MKNNRKGIKEALTSTYQEVLGLKKKWISMETLVKMQEMKNNSRAINNSRTRVSKIMALAEYNEANKQVKKSIRADKQKYVEDLAMTAEKLQEKKISDNYMK</sequence>
<dbReference type="Proteomes" id="UP000279833">
    <property type="component" value="Unassembled WGS sequence"/>
</dbReference>
<proteinExistence type="predicted"/>
<evidence type="ECO:0000313" key="2">
    <source>
        <dbReference type="Proteomes" id="UP000279833"/>
    </source>
</evidence>